<feature type="domain" description="Aminoglycoside phosphotransferase" evidence="1">
    <location>
        <begin position="113"/>
        <end position="386"/>
    </location>
</feature>
<dbReference type="Gene3D" id="3.90.1200.10">
    <property type="match status" value="1"/>
</dbReference>
<dbReference type="Pfam" id="PF01636">
    <property type="entry name" value="APH"/>
    <property type="match status" value="1"/>
</dbReference>
<dbReference type="InterPro" id="IPR002575">
    <property type="entry name" value="Aminoglycoside_PTrfase"/>
</dbReference>
<dbReference type="InterPro" id="IPR011009">
    <property type="entry name" value="Kinase-like_dom_sf"/>
</dbReference>
<name>A0ABR4CPK1_9HELO</name>
<dbReference type="EMBL" id="JAZHXI010000005">
    <property type="protein sequence ID" value="KAL2071900.1"/>
    <property type="molecule type" value="Genomic_DNA"/>
</dbReference>
<dbReference type="InterPro" id="IPR051035">
    <property type="entry name" value="Mito_inheritance_9"/>
</dbReference>
<keyword evidence="3" id="KW-1185">Reference proteome</keyword>
<dbReference type="PANTHER" id="PTHR36091:SF2">
    <property type="entry name" value="AMINOGLYCOSIDE PHOSPHOTRANSFERASE DOMAIN-CONTAINING PROTEIN"/>
    <property type="match status" value="1"/>
</dbReference>
<evidence type="ECO:0000259" key="1">
    <source>
        <dbReference type="Pfam" id="PF01636"/>
    </source>
</evidence>
<evidence type="ECO:0000313" key="2">
    <source>
        <dbReference type="EMBL" id="KAL2071900.1"/>
    </source>
</evidence>
<organism evidence="2 3">
    <name type="scientific">Oculimacula yallundae</name>
    <dbReference type="NCBI Taxonomy" id="86028"/>
    <lineage>
        <taxon>Eukaryota</taxon>
        <taxon>Fungi</taxon>
        <taxon>Dikarya</taxon>
        <taxon>Ascomycota</taxon>
        <taxon>Pezizomycotina</taxon>
        <taxon>Leotiomycetes</taxon>
        <taxon>Helotiales</taxon>
        <taxon>Ploettnerulaceae</taxon>
        <taxon>Oculimacula</taxon>
    </lineage>
</organism>
<gene>
    <name evidence="2" type="ORF">VTL71DRAFT_13135</name>
</gene>
<dbReference type="Proteomes" id="UP001595075">
    <property type="component" value="Unassembled WGS sequence"/>
</dbReference>
<dbReference type="PANTHER" id="PTHR36091">
    <property type="entry name" value="ALTERED INHERITANCE OF MITOCHONDRIA PROTEIN 9, MITOCHONDRIAL"/>
    <property type="match status" value="1"/>
</dbReference>
<protein>
    <recommendedName>
        <fullName evidence="1">Aminoglycoside phosphotransferase domain-containing protein</fullName>
    </recommendedName>
</protein>
<dbReference type="SUPFAM" id="SSF56112">
    <property type="entry name" value="Protein kinase-like (PK-like)"/>
    <property type="match status" value="1"/>
</dbReference>
<accession>A0ABR4CPK1</accession>
<sequence length="589" mass="68066">MPLFRWLTAHRPTIHQYIRPPIMATRKNMASTHKQSTSHALAVPLLSAVRNDGTEEHISEEELYRYTRHRWVYNEARHISERYLKFDLQQLLKAAVAAISSQGARYCTKVLKCKEGLNNKAYLITMDNGAEVFAKLPNPSAGPSFYTTASEVATRKFLRDVLKIPTPRVIAWSADRNNPVRAEYILEEKASGKPLGRLWQDWDTLPMKDRINIIEQIVEIERKLASTKFAKSGCIYFREDIQNSNALVTNPPLCSSILERFTLGPLVEKELWRGEKASMDLNRGPYEGPQDFIKAMAENETKFIKAYARPRMNYARSLTKPESPDDMLDLLDRYLQLSPAMVPPQSQDDTHSPTLWHPDLHLDNVFVDPESKQITRVIDWQSVAVLPLFYQCGVPTMFRHQGPVSNDMTIWPKRPENYQSLEPDEKEMIDNLIRSECLHKYYLAITHNKNPRHWAALQLQDDVRTQPTSIVQNVWKDCDVFFLRRALIRIVNGWEDLCPDSGPCPVSFNEQEMALYALEEENRGYVSEILALFRKNWRLAPDGSIEAARFDEVQDELRRMRDAFVGAAENKEDRLLAEKLWPYQDATDN</sequence>
<evidence type="ECO:0000313" key="3">
    <source>
        <dbReference type="Proteomes" id="UP001595075"/>
    </source>
</evidence>
<reference evidence="2 3" key="1">
    <citation type="journal article" date="2024" name="Commun. Biol.">
        <title>Comparative genomic analysis of thermophilic fungi reveals convergent evolutionary adaptations and gene losses.</title>
        <authorList>
            <person name="Steindorff A.S."/>
            <person name="Aguilar-Pontes M.V."/>
            <person name="Robinson A.J."/>
            <person name="Andreopoulos B."/>
            <person name="LaButti K."/>
            <person name="Kuo A."/>
            <person name="Mondo S."/>
            <person name="Riley R."/>
            <person name="Otillar R."/>
            <person name="Haridas S."/>
            <person name="Lipzen A."/>
            <person name="Grimwood J."/>
            <person name="Schmutz J."/>
            <person name="Clum A."/>
            <person name="Reid I.D."/>
            <person name="Moisan M.C."/>
            <person name="Butler G."/>
            <person name="Nguyen T.T.M."/>
            <person name="Dewar K."/>
            <person name="Conant G."/>
            <person name="Drula E."/>
            <person name="Henrissat B."/>
            <person name="Hansel C."/>
            <person name="Singer S."/>
            <person name="Hutchinson M.I."/>
            <person name="de Vries R.P."/>
            <person name="Natvig D.O."/>
            <person name="Powell A.J."/>
            <person name="Tsang A."/>
            <person name="Grigoriev I.V."/>
        </authorList>
    </citation>
    <scope>NUCLEOTIDE SEQUENCE [LARGE SCALE GENOMIC DNA]</scope>
    <source>
        <strain evidence="2 3">CBS 494.80</strain>
    </source>
</reference>
<proteinExistence type="predicted"/>
<comment type="caution">
    <text evidence="2">The sequence shown here is derived from an EMBL/GenBank/DDBJ whole genome shotgun (WGS) entry which is preliminary data.</text>
</comment>